<dbReference type="PaxDb" id="572546-Arcpr_0121"/>
<dbReference type="RefSeq" id="WP_012939529.1">
    <property type="nucleotide sequence ID" value="NC_013741.1"/>
</dbReference>
<dbReference type="HOGENOM" id="CLU_747234_0_0_2"/>
<evidence type="ECO:0000313" key="2">
    <source>
        <dbReference type="Proteomes" id="UP000001901"/>
    </source>
</evidence>
<protein>
    <recommendedName>
        <fullName evidence="3">Primase X domain-containing protein</fullName>
    </recommendedName>
</protein>
<reference evidence="1 2" key="1">
    <citation type="journal article" date="2010" name="Stand. Genomic Sci.">
        <title>Complete genome sequence of Archaeoglobus profundus type strain (AV18).</title>
        <authorList>
            <person name="von Jan M."/>
            <person name="Lapidus A."/>
            <person name="Del Rio T.G."/>
            <person name="Copeland A."/>
            <person name="Tice H."/>
            <person name="Cheng J.F."/>
            <person name="Lucas S."/>
            <person name="Chen F."/>
            <person name="Nolan M."/>
            <person name="Goodwin L."/>
            <person name="Han C."/>
            <person name="Pitluck S."/>
            <person name="Liolios K."/>
            <person name="Ivanova N."/>
            <person name="Mavromatis K."/>
            <person name="Ovchinnikova G."/>
            <person name="Chertkov O."/>
            <person name="Pati A."/>
            <person name="Chen A."/>
            <person name="Palaniappan K."/>
            <person name="Land M."/>
            <person name="Hauser L."/>
            <person name="Chang Y.J."/>
            <person name="Jeffries C.D."/>
            <person name="Saunders E."/>
            <person name="Brettin T."/>
            <person name="Detter J.C."/>
            <person name="Chain P."/>
            <person name="Eichinger K."/>
            <person name="Huber H."/>
            <person name="Spring S."/>
            <person name="Rohde M."/>
            <person name="Goker M."/>
            <person name="Wirth R."/>
            <person name="Woyke T."/>
            <person name="Bristow J."/>
            <person name="Eisen J.A."/>
            <person name="Markowitz V."/>
            <person name="Hugenholtz P."/>
            <person name="Kyrpides N.C."/>
            <person name="Klenk H.P."/>
        </authorList>
    </citation>
    <scope>NUCLEOTIDE SEQUENCE [LARGE SCALE GENOMIC DNA]</scope>
    <source>
        <strain evidence="2">DSM 5631 / JCM 9629 / NBRC 100127 / Av18</strain>
    </source>
</reference>
<dbReference type="SUPFAM" id="SSF56747">
    <property type="entry name" value="Prim-pol domain"/>
    <property type="match status" value="1"/>
</dbReference>
<dbReference type="OrthoDB" id="46081at2157"/>
<sequence>MHPFAKALDGEWGNYIASWWRMKEEYLKTWVHPLREKHIYFKLVRGFPYEIPFVFNGAGFKNELNTPWKEAEELHDVILFAPVLRREILPWELVLDPDIENEKELVKKGRWIQASLEALEIEYTMGYTGNRSFHFHIIADPDTKLPEELPEGFNLRLFKEALFNIIGYCAGFDGLDIDTAGFKAKRHAIREFFSIHEKTRCFKVPLDEVEIRKVKLGVYPGWLEDWEGYELWKPTESQVMEILEEVERIIAQRKLQEKSFERFWRSKPRKERTIGSRWRLERIKKYAQILRKYGKLVNDPKLKERHGNEWNARAHLIILMIKEGFTDEEIHEVFRHSENYDHKKTQYFIDWFRRKEIEVSRGVRR</sequence>
<evidence type="ECO:0000313" key="1">
    <source>
        <dbReference type="EMBL" id="ADB57193.1"/>
    </source>
</evidence>
<keyword evidence="2" id="KW-1185">Reference proteome</keyword>
<dbReference type="KEGG" id="apo:Arcpr_0121"/>
<dbReference type="STRING" id="572546.Arcpr_0121"/>
<gene>
    <name evidence="1" type="ordered locus">Arcpr_0121</name>
</gene>
<organism evidence="1 2">
    <name type="scientific">Archaeoglobus profundus (strain DSM 5631 / JCM 9629 / NBRC 100127 / Av18)</name>
    <dbReference type="NCBI Taxonomy" id="572546"/>
    <lineage>
        <taxon>Archaea</taxon>
        <taxon>Methanobacteriati</taxon>
        <taxon>Methanobacteriota</taxon>
        <taxon>Archaeoglobi</taxon>
        <taxon>Archaeoglobales</taxon>
        <taxon>Archaeoglobaceae</taxon>
        <taxon>Archaeoglobus</taxon>
    </lineage>
</organism>
<proteinExistence type="predicted"/>
<name>D2RFW8_ARCPA</name>
<dbReference type="GeneID" id="8738767"/>
<dbReference type="AlphaFoldDB" id="D2RFW8"/>
<dbReference type="Proteomes" id="UP000001901">
    <property type="component" value="Chromosome"/>
</dbReference>
<accession>D2RFW8</accession>
<dbReference type="EMBL" id="CP001857">
    <property type="protein sequence ID" value="ADB57193.1"/>
    <property type="molecule type" value="Genomic_DNA"/>
</dbReference>
<evidence type="ECO:0008006" key="3">
    <source>
        <dbReference type="Google" id="ProtNLM"/>
    </source>
</evidence>